<feature type="compositionally biased region" description="Polar residues" evidence="1">
    <location>
        <begin position="13"/>
        <end position="25"/>
    </location>
</feature>
<evidence type="ECO:0000256" key="1">
    <source>
        <dbReference type="SAM" id="MobiDB-lite"/>
    </source>
</evidence>
<dbReference type="AlphaFoldDB" id="A0AAV1NPW7"/>
<sequence>MEGGGEDGESSSLTHSDVASHPSLTRQERTSAEDRECWDTSSRPFPVSSDTVNRRHRLTLPDQKATFL</sequence>
<keyword evidence="3" id="KW-1185">Reference proteome</keyword>
<evidence type="ECO:0000313" key="3">
    <source>
        <dbReference type="Proteomes" id="UP001314229"/>
    </source>
</evidence>
<dbReference type="Proteomes" id="UP001314229">
    <property type="component" value="Unassembled WGS sequence"/>
</dbReference>
<comment type="caution">
    <text evidence="2">The sequence shown here is derived from an EMBL/GenBank/DDBJ whole genome shotgun (WGS) entry which is preliminary data.</text>
</comment>
<proteinExistence type="predicted"/>
<feature type="compositionally biased region" description="Basic and acidic residues" evidence="1">
    <location>
        <begin position="26"/>
        <end position="38"/>
    </location>
</feature>
<feature type="compositionally biased region" description="Polar residues" evidence="1">
    <location>
        <begin position="39"/>
        <end position="51"/>
    </location>
</feature>
<dbReference type="EMBL" id="CAWUFR010000048">
    <property type="protein sequence ID" value="CAK6961023.1"/>
    <property type="molecule type" value="Genomic_DNA"/>
</dbReference>
<feature type="region of interest" description="Disordered" evidence="1">
    <location>
        <begin position="1"/>
        <end position="68"/>
    </location>
</feature>
<protein>
    <submittedName>
        <fullName evidence="2">Uncharacterized protein</fullName>
    </submittedName>
</protein>
<accession>A0AAV1NPW7</accession>
<evidence type="ECO:0000313" key="2">
    <source>
        <dbReference type="EMBL" id="CAK6961023.1"/>
    </source>
</evidence>
<organism evidence="2 3">
    <name type="scientific">Scomber scombrus</name>
    <name type="common">Atlantic mackerel</name>
    <name type="synonym">Scomber vernalis</name>
    <dbReference type="NCBI Taxonomy" id="13677"/>
    <lineage>
        <taxon>Eukaryota</taxon>
        <taxon>Metazoa</taxon>
        <taxon>Chordata</taxon>
        <taxon>Craniata</taxon>
        <taxon>Vertebrata</taxon>
        <taxon>Euteleostomi</taxon>
        <taxon>Actinopterygii</taxon>
        <taxon>Neopterygii</taxon>
        <taxon>Teleostei</taxon>
        <taxon>Neoteleostei</taxon>
        <taxon>Acanthomorphata</taxon>
        <taxon>Pelagiaria</taxon>
        <taxon>Scombriformes</taxon>
        <taxon>Scombridae</taxon>
        <taxon>Scomber</taxon>
    </lineage>
</organism>
<gene>
    <name evidence="2" type="ORF">FSCOSCO3_A006632</name>
</gene>
<name>A0AAV1NPW7_SCOSC</name>
<reference evidence="2 3" key="1">
    <citation type="submission" date="2024-01" db="EMBL/GenBank/DDBJ databases">
        <authorList>
            <person name="Alioto T."/>
            <person name="Alioto T."/>
            <person name="Gomez Garrido J."/>
        </authorList>
    </citation>
    <scope>NUCLEOTIDE SEQUENCE [LARGE SCALE GENOMIC DNA]</scope>
</reference>